<feature type="compositionally biased region" description="Gly residues" evidence="1">
    <location>
        <begin position="71"/>
        <end position="80"/>
    </location>
</feature>
<name>A0A3M6UHM4_POCDA</name>
<reference evidence="2 3" key="1">
    <citation type="journal article" date="2018" name="Sci. Rep.">
        <title>Comparative analysis of the Pocillopora damicornis genome highlights role of immune system in coral evolution.</title>
        <authorList>
            <person name="Cunning R."/>
            <person name="Bay R.A."/>
            <person name="Gillette P."/>
            <person name="Baker A.C."/>
            <person name="Traylor-Knowles N."/>
        </authorList>
    </citation>
    <scope>NUCLEOTIDE SEQUENCE [LARGE SCALE GENOMIC DNA]</scope>
    <source>
        <strain evidence="2">RSMAS</strain>
        <tissue evidence="2">Whole animal</tissue>
    </source>
</reference>
<gene>
    <name evidence="2" type="ORF">pdam_00021924</name>
</gene>
<evidence type="ECO:0000313" key="2">
    <source>
        <dbReference type="EMBL" id="RMX53145.1"/>
    </source>
</evidence>
<dbReference type="EMBL" id="RCHS01001509">
    <property type="protein sequence ID" value="RMX53145.1"/>
    <property type="molecule type" value="Genomic_DNA"/>
</dbReference>
<evidence type="ECO:0000256" key="1">
    <source>
        <dbReference type="SAM" id="MobiDB-lite"/>
    </source>
</evidence>
<comment type="caution">
    <text evidence="2">The sequence shown here is derived from an EMBL/GenBank/DDBJ whole genome shotgun (WGS) entry which is preliminary data.</text>
</comment>
<dbReference type="AlphaFoldDB" id="A0A3M6UHM4"/>
<organism evidence="2 3">
    <name type="scientific">Pocillopora damicornis</name>
    <name type="common">Cauliflower coral</name>
    <name type="synonym">Millepora damicornis</name>
    <dbReference type="NCBI Taxonomy" id="46731"/>
    <lineage>
        <taxon>Eukaryota</taxon>
        <taxon>Metazoa</taxon>
        <taxon>Cnidaria</taxon>
        <taxon>Anthozoa</taxon>
        <taxon>Hexacorallia</taxon>
        <taxon>Scleractinia</taxon>
        <taxon>Astrocoeniina</taxon>
        <taxon>Pocilloporidae</taxon>
        <taxon>Pocillopora</taxon>
    </lineage>
</organism>
<dbReference type="Proteomes" id="UP000275408">
    <property type="component" value="Unassembled WGS sequence"/>
</dbReference>
<accession>A0A3M6UHM4</accession>
<protein>
    <submittedName>
        <fullName evidence="2">Uncharacterized protein</fullName>
    </submittedName>
</protein>
<keyword evidence="3" id="KW-1185">Reference proteome</keyword>
<evidence type="ECO:0000313" key="3">
    <source>
        <dbReference type="Proteomes" id="UP000275408"/>
    </source>
</evidence>
<feature type="region of interest" description="Disordered" evidence="1">
    <location>
        <begin position="71"/>
        <end position="108"/>
    </location>
</feature>
<sequence>MLNAISSADADFVQLKKLLKYRRLSYWEVEGLVERRKRNETHKPFLPFIELRRVLGAMEGLLALRSLVGASGSGGAGSQGAKGVKEDTGALGPKGETGPHITDKKIDMDSLLPQTLKSRFLIPDYDSSDNNDRDVVNRKYVDRKTLP</sequence>
<proteinExistence type="predicted"/>